<dbReference type="Gene3D" id="2.60.40.4070">
    <property type="match status" value="1"/>
</dbReference>
<evidence type="ECO:0000256" key="3">
    <source>
        <dbReference type="ARBA" id="ARBA00022801"/>
    </source>
</evidence>
<sequence length="386" mass="41500">MDDDDLPSGALGCSIANAGDINGDGYDDLIAGGYGPRYTYGGAYIYLGGPDFGSGERQPDLILPGGYCHGEGGYKENFGWQVAGGGDFNADGFDDVMVSARSYGPNSGRIYIYFGGDPMDTVEDVTVEGETAGNELGLCPIDLLYNSNGAYAIFGSIFVSERGKAYVLFGGEDYDDAVDLEIWGRNDSSGLTWGGGASSAGDVDHDGRDDFILAAPVEHGPTWDGAVYFYRGGNFTDDVYDAWLEGRNGEEPGWTIEEAGDFTGDGRDEFLMGSYAADLPKVWLCTFTGTGIEEIDRGDTGLELKLSATVTRNEVRFTYDKPLNEEVTLTIYDVTGALVRRYAALKESGAVWDLRDNLGRRVPSGAYTVRLTTRDAAVTQKVIVVK</sequence>
<keyword evidence="3" id="KW-0378">Hydrolase</keyword>
<dbReference type="InterPro" id="IPR013517">
    <property type="entry name" value="FG-GAP"/>
</dbReference>
<dbReference type="Pfam" id="PF01839">
    <property type="entry name" value="FG-GAP"/>
    <property type="match status" value="2"/>
</dbReference>
<dbReference type="SUPFAM" id="SSF69318">
    <property type="entry name" value="Integrin alpha N-terminal domain"/>
    <property type="match status" value="2"/>
</dbReference>
<accession>A0A9D5K9Z0</accession>
<comment type="caution">
    <text evidence="6">The sequence shown here is derived from an EMBL/GenBank/DDBJ whole genome shotgun (WGS) entry which is preliminary data.</text>
</comment>
<keyword evidence="1" id="KW-0732">Signal</keyword>
<dbReference type="InterPro" id="IPR013519">
    <property type="entry name" value="Int_alpha_beta-p"/>
</dbReference>
<feature type="domain" description="FlgD/Vpr Ig-like" evidence="5">
    <location>
        <begin position="319"/>
        <end position="375"/>
    </location>
</feature>
<proteinExistence type="predicted"/>
<dbReference type="InterPro" id="IPR028994">
    <property type="entry name" value="Integrin_alpha_N"/>
</dbReference>
<dbReference type="Pfam" id="PF13860">
    <property type="entry name" value="FlgD_ig"/>
    <property type="match status" value="1"/>
</dbReference>
<dbReference type="GO" id="GO:0008305">
    <property type="term" value="C:integrin complex"/>
    <property type="evidence" value="ECO:0007669"/>
    <property type="project" value="InterPro"/>
</dbReference>
<gene>
    <name evidence="6" type="ORF">GF359_03700</name>
</gene>
<organism evidence="6 7">
    <name type="scientific">candidate division WOR-3 bacterium</name>
    <dbReference type="NCBI Taxonomy" id="2052148"/>
    <lineage>
        <taxon>Bacteria</taxon>
        <taxon>Bacteria division WOR-3</taxon>
    </lineage>
</organism>
<evidence type="ECO:0000259" key="5">
    <source>
        <dbReference type="Pfam" id="PF13860"/>
    </source>
</evidence>
<protein>
    <submittedName>
        <fullName evidence="6">T9SS type A sorting domain-containing protein</fullName>
    </submittedName>
</protein>
<evidence type="ECO:0000256" key="4">
    <source>
        <dbReference type="ARBA" id="ARBA00023180"/>
    </source>
</evidence>
<dbReference type="InterPro" id="IPR026444">
    <property type="entry name" value="Secre_tail"/>
</dbReference>
<dbReference type="PROSITE" id="PS51470">
    <property type="entry name" value="FG_GAP"/>
    <property type="match status" value="1"/>
</dbReference>
<dbReference type="GO" id="GO:0007155">
    <property type="term" value="P:cell adhesion"/>
    <property type="evidence" value="ECO:0007669"/>
    <property type="project" value="InterPro"/>
</dbReference>
<dbReference type="PRINTS" id="PR01185">
    <property type="entry name" value="INTEGRINA"/>
</dbReference>
<evidence type="ECO:0000256" key="2">
    <source>
        <dbReference type="ARBA" id="ARBA00022737"/>
    </source>
</evidence>
<evidence type="ECO:0000313" key="7">
    <source>
        <dbReference type="Proteomes" id="UP000630660"/>
    </source>
</evidence>
<evidence type="ECO:0000313" key="6">
    <source>
        <dbReference type="EMBL" id="MBD3364300.1"/>
    </source>
</evidence>
<dbReference type="NCBIfam" id="TIGR04183">
    <property type="entry name" value="Por_Secre_tail"/>
    <property type="match status" value="1"/>
</dbReference>
<dbReference type="InterPro" id="IPR025965">
    <property type="entry name" value="FlgD/Vpr_Ig-like"/>
</dbReference>
<dbReference type="SMART" id="SM00191">
    <property type="entry name" value="Int_alpha"/>
    <property type="match status" value="4"/>
</dbReference>
<dbReference type="AlphaFoldDB" id="A0A9D5K9Z0"/>
<keyword evidence="2" id="KW-0677">Repeat</keyword>
<dbReference type="PANTHER" id="PTHR23221:SF7">
    <property type="entry name" value="PHOSPHATIDYLINOSITOL-GLYCAN-SPECIFIC PHOSPHOLIPASE D"/>
    <property type="match status" value="1"/>
</dbReference>
<evidence type="ECO:0000256" key="1">
    <source>
        <dbReference type="ARBA" id="ARBA00022729"/>
    </source>
</evidence>
<dbReference type="Proteomes" id="UP000630660">
    <property type="component" value="Unassembled WGS sequence"/>
</dbReference>
<reference evidence="6" key="1">
    <citation type="submission" date="2019-11" db="EMBL/GenBank/DDBJ databases">
        <title>Microbial mats filling the niche in hypersaline microbial mats.</title>
        <authorList>
            <person name="Wong H.L."/>
            <person name="Macleod F.I."/>
            <person name="White R.A. III"/>
            <person name="Burns B.P."/>
        </authorList>
    </citation>
    <scope>NUCLEOTIDE SEQUENCE</scope>
    <source>
        <strain evidence="6">Bin_327</strain>
    </source>
</reference>
<dbReference type="PANTHER" id="PTHR23221">
    <property type="entry name" value="GLYCOSYLPHOSPHATIDYLINOSITOL PHOSPHOLIPASE D"/>
    <property type="match status" value="1"/>
</dbReference>
<dbReference type="InterPro" id="IPR000413">
    <property type="entry name" value="Integrin_alpha"/>
</dbReference>
<keyword evidence="4" id="KW-0325">Glycoprotein</keyword>
<dbReference type="EMBL" id="WJKJ01000117">
    <property type="protein sequence ID" value="MBD3364300.1"/>
    <property type="molecule type" value="Genomic_DNA"/>
</dbReference>
<name>A0A9D5K9Z0_UNCW3</name>
<dbReference type="Gene3D" id="2.130.10.130">
    <property type="entry name" value="Integrin alpha, N-terminal"/>
    <property type="match status" value="2"/>
</dbReference>
<dbReference type="GO" id="GO:0016787">
    <property type="term" value="F:hydrolase activity"/>
    <property type="evidence" value="ECO:0007669"/>
    <property type="project" value="UniProtKB-KW"/>
</dbReference>